<evidence type="ECO:0000259" key="4">
    <source>
        <dbReference type="PROSITE" id="PS50932"/>
    </source>
</evidence>
<accession>A0ABR9N1B1</accession>
<keyword evidence="2 5" id="KW-0238">DNA-binding</keyword>
<dbReference type="GO" id="GO:0003677">
    <property type="term" value="F:DNA binding"/>
    <property type="evidence" value="ECO:0007669"/>
    <property type="project" value="UniProtKB-KW"/>
</dbReference>
<dbReference type="EMBL" id="JADAQT010000102">
    <property type="protein sequence ID" value="MBE1877439.1"/>
    <property type="molecule type" value="Genomic_DNA"/>
</dbReference>
<dbReference type="SUPFAM" id="SSF53822">
    <property type="entry name" value="Periplasmic binding protein-like I"/>
    <property type="match status" value="1"/>
</dbReference>
<dbReference type="SMART" id="SM00354">
    <property type="entry name" value="HTH_LACI"/>
    <property type="match status" value="1"/>
</dbReference>
<dbReference type="Gene3D" id="1.10.260.40">
    <property type="entry name" value="lambda repressor-like DNA-binding domains"/>
    <property type="match status" value="1"/>
</dbReference>
<proteinExistence type="predicted"/>
<evidence type="ECO:0000256" key="3">
    <source>
        <dbReference type="ARBA" id="ARBA00023163"/>
    </source>
</evidence>
<dbReference type="InterPro" id="IPR010982">
    <property type="entry name" value="Lambda_DNA-bd_dom_sf"/>
</dbReference>
<dbReference type="PANTHER" id="PTHR30146:SF155">
    <property type="entry name" value="ALANINE RACEMASE"/>
    <property type="match status" value="1"/>
</dbReference>
<dbReference type="PANTHER" id="PTHR30146">
    <property type="entry name" value="LACI-RELATED TRANSCRIPTIONAL REPRESSOR"/>
    <property type="match status" value="1"/>
</dbReference>
<dbReference type="Pfam" id="PF00356">
    <property type="entry name" value="LacI"/>
    <property type="match status" value="1"/>
</dbReference>
<gene>
    <name evidence="5" type="ORF">IHE71_17260</name>
</gene>
<keyword evidence="1" id="KW-0805">Transcription regulation</keyword>
<dbReference type="SUPFAM" id="SSF47413">
    <property type="entry name" value="lambda repressor-like DNA-binding domains"/>
    <property type="match status" value="1"/>
</dbReference>
<keyword evidence="3" id="KW-0804">Transcription</keyword>
<dbReference type="InterPro" id="IPR000843">
    <property type="entry name" value="HTH_LacI"/>
</dbReference>
<reference evidence="5 6" key="1">
    <citation type="submission" date="2020-10" db="EMBL/GenBank/DDBJ databases">
        <title>Myceligenerans pegani sp. nov., an endophytic actinomycete isolated from Peganum harmala L. in Xinjiang, China.</title>
        <authorList>
            <person name="Xin L."/>
        </authorList>
    </citation>
    <scope>NUCLEOTIDE SEQUENCE [LARGE SCALE GENOMIC DNA]</scope>
    <source>
        <strain evidence="5 6">TRM65318</strain>
    </source>
</reference>
<protein>
    <submittedName>
        <fullName evidence="5">LacI family DNA-binding transcriptional regulator</fullName>
    </submittedName>
</protein>
<evidence type="ECO:0000313" key="6">
    <source>
        <dbReference type="Proteomes" id="UP000625527"/>
    </source>
</evidence>
<evidence type="ECO:0000256" key="1">
    <source>
        <dbReference type="ARBA" id="ARBA00023015"/>
    </source>
</evidence>
<keyword evidence="6" id="KW-1185">Reference proteome</keyword>
<evidence type="ECO:0000256" key="2">
    <source>
        <dbReference type="ARBA" id="ARBA00023125"/>
    </source>
</evidence>
<dbReference type="Proteomes" id="UP000625527">
    <property type="component" value="Unassembled WGS sequence"/>
</dbReference>
<comment type="caution">
    <text evidence="5">The sequence shown here is derived from an EMBL/GenBank/DDBJ whole genome shotgun (WGS) entry which is preliminary data.</text>
</comment>
<evidence type="ECO:0000313" key="5">
    <source>
        <dbReference type="EMBL" id="MBE1877439.1"/>
    </source>
</evidence>
<dbReference type="Gene3D" id="3.40.50.2300">
    <property type="match status" value="2"/>
</dbReference>
<dbReference type="Pfam" id="PF13377">
    <property type="entry name" value="Peripla_BP_3"/>
    <property type="match status" value="1"/>
</dbReference>
<dbReference type="PROSITE" id="PS50932">
    <property type="entry name" value="HTH_LACI_2"/>
    <property type="match status" value="1"/>
</dbReference>
<sequence>MARTRRPTIADIARAAGVSPTAVSFTLNGKPGVGAAAQERIRAAVEELGWRPHSAARSLGGRRTETVGLVVARPARTLGVEPFFAQLVSGLQARLSADRVALQLLVVEDTAAELEVYERWAAERRTDGVVLLDLEADDPRPATVERLGLPAVILGGDGTPGPVPAVFVDDHAAMTAVVRYLADLGHTRIGHVGGIAAYVHSARRVAALREVAAERGLTVTTQPTDYSQDQAAQATERLLDAGRAPTAIVFDSDVEALAGLSVLVGRGVRVPGDVSVVSFDDSDLARLVQPALTALSRDTFALGEQVATTLLTVLGEGRADDVITAPVPQLVRRASTGPAPEGP</sequence>
<dbReference type="CDD" id="cd01392">
    <property type="entry name" value="HTH_LacI"/>
    <property type="match status" value="1"/>
</dbReference>
<organism evidence="5 6">
    <name type="scientific">Myceligenerans pegani</name>
    <dbReference type="NCBI Taxonomy" id="2776917"/>
    <lineage>
        <taxon>Bacteria</taxon>
        <taxon>Bacillati</taxon>
        <taxon>Actinomycetota</taxon>
        <taxon>Actinomycetes</taxon>
        <taxon>Micrococcales</taxon>
        <taxon>Promicromonosporaceae</taxon>
        <taxon>Myceligenerans</taxon>
    </lineage>
</organism>
<dbReference type="InterPro" id="IPR046335">
    <property type="entry name" value="LacI/GalR-like_sensor"/>
</dbReference>
<name>A0ABR9N1B1_9MICO</name>
<dbReference type="InterPro" id="IPR028082">
    <property type="entry name" value="Peripla_BP_I"/>
</dbReference>
<dbReference type="RefSeq" id="WP_192863995.1">
    <property type="nucleotide sequence ID" value="NZ_JADAQT010000102.1"/>
</dbReference>
<feature type="domain" description="HTH lacI-type" evidence="4">
    <location>
        <begin position="7"/>
        <end position="61"/>
    </location>
</feature>